<dbReference type="GeneID" id="98673676"/>
<proteinExistence type="predicted"/>
<gene>
    <name evidence="9" type="ORF">A5CPEGH6_16890</name>
</gene>
<evidence type="ECO:0000259" key="8">
    <source>
        <dbReference type="Pfam" id="PF04024"/>
    </source>
</evidence>
<sequence length="180" mass="20208">MKETVTVNIGSEAFTLDDDACRTLRCYLDDIRSRLPEDDTETMGDIERRIAEIFRERVSSPMRVITLDVVRATMNQMGTPAAFGEPRRDAAAGAPENGDPAPKEDETPSPRKLYRSRTERSIAGVCGGLGEYFDADPTMIRLVTLLLILFGGLSIWAYIILWIVIPEQPARKFTLNDKKR</sequence>
<evidence type="ECO:0000256" key="2">
    <source>
        <dbReference type="ARBA" id="ARBA00022475"/>
    </source>
</evidence>
<dbReference type="InterPro" id="IPR007168">
    <property type="entry name" value="Phageshock_PspC_N"/>
</dbReference>
<evidence type="ECO:0000313" key="9">
    <source>
        <dbReference type="EMBL" id="BBL07051.1"/>
    </source>
</evidence>
<organism evidence="9 10">
    <name type="scientific">Alistipes dispar</name>
    <dbReference type="NCBI Taxonomy" id="2585119"/>
    <lineage>
        <taxon>Bacteria</taxon>
        <taxon>Pseudomonadati</taxon>
        <taxon>Bacteroidota</taxon>
        <taxon>Bacteroidia</taxon>
        <taxon>Bacteroidales</taxon>
        <taxon>Rikenellaceae</taxon>
        <taxon>Alistipes</taxon>
    </lineage>
</organism>
<dbReference type="PANTHER" id="PTHR33885">
    <property type="entry name" value="PHAGE SHOCK PROTEIN C"/>
    <property type="match status" value="1"/>
</dbReference>
<keyword evidence="10" id="KW-1185">Reference proteome</keyword>
<protein>
    <recommendedName>
        <fullName evidence="8">Phage shock protein PspC N-terminal domain-containing protein</fullName>
    </recommendedName>
</protein>
<keyword evidence="4 7" id="KW-1133">Transmembrane helix</keyword>
<dbReference type="PANTHER" id="PTHR33885:SF3">
    <property type="entry name" value="PHAGE SHOCK PROTEIN C"/>
    <property type="match status" value="1"/>
</dbReference>
<dbReference type="Proteomes" id="UP000319374">
    <property type="component" value="Chromosome"/>
</dbReference>
<evidence type="ECO:0000256" key="7">
    <source>
        <dbReference type="SAM" id="Phobius"/>
    </source>
</evidence>
<accession>A0A4Y1X189</accession>
<feature type="region of interest" description="Disordered" evidence="6">
    <location>
        <begin position="78"/>
        <end position="116"/>
    </location>
</feature>
<reference evidence="10" key="1">
    <citation type="submission" date="2019-06" db="EMBL/GenBank/DDBJ databases">
        <title>Alistipes onderdonkii subsp. vulgaris subsp. nov., Alistipes dispar sp. nov. and Alistipes communis sp. nov., isolated from human faeces, and creation of Alistipes onderdonkii subsp. onderdonkii subsp. nov.</title>
        <authorList>
            <person name="Sakamoto M."/>
            <person name="Ikeyama N."/>
            <person name="Ogata Y."/>
            <person name="Suda W."/>
            <person name="Iino T."/>
            <person name="Hattori M."/>
            <person name="Ohkuma M."/>
        </authorList>
    </citation>
    <scope>NUCLEOTIDE SEQUENCE [LARGE SCALE GENOMIC DNA]</scope>
    <source>
        <strain evidence="10">5CPEGH6</strain>
    </source>
</reference>
<dbReference type="RefSeq" id="WP_141429031.1">
    <property type="nucleotide sequence ID" value="NZ_AP019736.1"/>
</dbReference>
<comment type="subcellular location">
    <subcellularLocation>
        <location evidence="1">Cell membrane</location>
        <topology evidence="1">Single-pass membrane protein</topology>
    </subcellularLocation>
</comment>
<dbReference type="EMBL" id="AP019736">
    <property type="protein sequence ID" value="BBL07051.1"/>
    <property type="molecule type" value="Genomic_DNA"/>
</dbReference>
<evidence type="ECO:0000313" key="10">
    <source>
        <dbReference type="Proteomes" id="UP000319374"/>
    </source>
</evidence>
<feature type="domain" description="Phage shock protein PspC N-terminal" evidence="8">
    <location>
        <begin position="111"/>
        <end position="167"/>
    </location>
</feature>
<name>A0A4Y1X189_9BACT</name>
<keyword evidence="2" id="KW-1003">Cell membrane</keyword>
<dbReference type="GO" id="GO:0005886">
    <property type="term" value="C:plasma membrane"/>
    <property type="evidence" value="ECO:0007669"/>
    <property type="project" value="UniProtKB-SubCell"/>
</dbReference>
<dbReference type="KEGG" id="ada:A5CPEGH6_16890"/>
<feature type="transmembrane region" description="Helical" evidence="7">
    <location>
        <begin position="142"/>
        <end position="165"/>
    </location>
</feature>
<dbReference type="InterPro" id="IPR052027">
    <property type="entry name" value="PspC"/>
</dbReference>
<evidence type="ECO:0000256" key="6">
    <source>
        <dbReference type="SAM" id="MobiDB-lite"/>
    </source>
</evidence>
<keyword evidence="3 7" id="KW-0812">Transmembrane</keyword>
<evidence type="ECO:0000256" key="1">
    <source>
        <dbReference type="ARBA" id="ARBA00004162"/>
    </source>
</evidence>
<dbReference type="Pfam" id="PF04024">
    <property type="entry name" value="PspC"/>
    <property type="match status" value="1"/>
</dbReference>
<evidence type="ECO:0000256" key="3">
    <source>
        <dbReference type="ARBA" id="ARBA00022692"/>
    </source>
</evidence>
<dbReference type="OrthoDB" id="5772680at2"/>
<evidence type="ECO:0000256" key="5">
    <source>
        <dbReference type="ARBA" id="ARBA00023136"/>
    </source>
</evidence>
<keyword evidence="5 7" id="KW-0472">Membrane</keyword>
<evidence type="ECO:0000256" key="4">
    <source>
        <dbReference type="ARBA" id="ARBA00022989"/>
    </source>
</evidence>
<dbReference type="AlphaFoldDB" id="A0A4Y1X189"/>